<comment type="similarity">
    <text evidence="2">Belongs to the FAD-binding oxidoreductase/transferase type 4 family.</text>
</comment>
<dbReference type="Gene3D" id="3.30.465.10">
    <property type="match status" value="1"/>
</dbReference>
<dbReference type="InterPro" id="IPR016166">
    <property type="entry name" value="FAD-bd_PCMH"/>
</dbReference>
<evidence type="ECO:0000256" key="2">
    <source>
        <dbReference type="ARBA" id="ARBA00008000"/>
    </source>
</evidence>
<dbReference type="InterPro" id="IPR016167">
    <property type="entry name" value="FAD-bd_PCMH_sub1"/>
</dbReference>
<dbReference type="Pfam" id="PF01565">
    <property type="entry name" value="FAD_binding_4"/>
    <property type="match status" value="1"/>
</dbReference>
<dbReference type="SUPFAM" id="SSF55103">
    <property type="entry name" value="FAD-linked oxidases, C-terminal domain"/>
    <property type="match status" value="1"/>
</dbReference>
<dbReference type="InterPro" id="IPR006094">
    <property type="entry name" value="Oxid_FAD_bind_N"/>
</dbReference>
<comment type="cofactor">
    <cofactor evidence="1">
        <name>FAD</name>
        <dbReference type="ChEBI" id="CHEBI:57692"/>
    </cofactor>
</comment>
<dbReference type="InterPro" id="IPR051264">
    <property type="entry name" value="FAD-oxidored/transferase_4"/>
</dbReference>
<feature type="domain" description="FAD-binding PCMH-type" evidence="6">
    <location>
        <begin position="25"/>
        <end position="216"/>
    </location>
</feature>
<comment type="caution">
    <text evidence="7">The sequence shown here is derived from an EMBL/GenBank/DDBJ whole genome shotgun (WGS) entry which is preliminary data.</text>
</comment>
<accession>A0ABY2Z933</accession>
<dbReference type="Gene3D" id="1.10.45.10">
    <property type="entry name" value="Vanillyl-alcohol Oxidase, Chain A, domain 4"/>
    <property type="match status" value="1"/>
</dbReference>
<dbReference type="SUPFAM" id="SSF56176">
    <property type="entry name" value="FAD-binding/transporter-associated domain-like"/>
    <property type="match status" value="1"/>
</dbReference>
<dbReference type="InterPro" id="IPR016170">
    <property type="entry name" value="Cytok_DH_C_sf"/>
</dbReference>
<dbReference type="Gene3D" id="3.40.462.10">
    <property type="entry name" value="FAD-linked oxidases, C-terminal domain"/>
    <property type="match status" value="1"/>
</dbReference>
<reference evidence="7 8" key="1">
    <citation type="submission" date="2019-06" db="EMBL/GenBank/DDBJ databases">
        <title>Taxogenomics and systematics of the genus Pantoea.</title>
        <authorList>
            <person name="Tambong J.T."/>
        </authorList>
    </citation>
    <scope>NUCLEOTIDE SEQUENCE [LARGE SCALE GENOMIC DNA]</scope>
    <source>
        <strain evidence="7 8">LMG 2558</strain>
    </source>
</reference>
<dbReference type="RefSeq" id="WP_140923421.1">
    <property type="nucleotide sequence ID" value="NZ_CP122311.1"/>
</dbReference>
<dbReference type="Pfam" id="PF09129">
    <property type="entry name" value="Chol_subst-bind"/>
    <property type="match status" value="1"/>
</dbReference>
<keyword evidence="3" id="KW-0285">Flavoprotein</keyword>
<evidence type="ECO:0000313" key="7">
    <source>
        <dbReference type="EMBL" id="TPV28832.1"/>
    </source>
</evidence>
<proteinExistence type="inferred from homology"/>
<keyword evidence="4" id="KW-0274">FAD</keyword>
<evidence type="ECO:0000256" key="3">
    <source>
        <dbReference type="ARBA" id="ARBA00022630"/>
    </source>
</evidence>
<dbReference type="EMBL" id="VHIZ01000037">
    <property type="protein sequence ID" value="TPV28832.1"/>
    <property type="molecule type" value="Genomic_DNA"/>
</dbReference>
<evidence type="ECO:0000259" key="6">
    <source>
        <dbReference type="PROSITE" id="PS51387"/>
    </source>
</evidence>
<gene>
    <name evidence="7" type="ORF">FJW00_07710</name>
</gene>
<evidence type="ECO:0000256" key="4">
    <source>
        <dbReference type="ARBA" id="ARBA00022827"/>
    </source>
</evidence>
<evidence type="ECO:0000256" key="5">
    <source>
        <dbReference type="ARBA" id="ARBA00023002"/>
    </source>
</evidence>
<dbReference type="InterPro" id="IPR016169">
    <property type="entry name" value="FAD-bd_PCMH_sub2"/>
</dbReference>
<sequence length="541" mass="60857">MSNQIATAFPLKTFRTDFLNWSKETSGKNILSCSPKTSAELLDVINWAVDNKFKVRPVGIQHNWSRLTIDNNADNSDVVLVDMTKHLNAATIVKHGDYGYVTAQTGIQMEALVTLLEKKKLGFYSMPAPGDLTLGGVLAIGGHGTGIASVNEERPAGGSWGTVSNNIVELKAIVWDDKLKQYVLKTFERTNPEISAFMVHVGRAFIYEVKLQVPRNKRLRCQSFVNVPAVELFGQEGEGIRTYTSYLDKCGRAEIIWFPFTTTPWLKIWTESPAYNRISKPVHSPFNYPFSDNIPVQVSDLVRKIHNGFPELTPSLGNLMFNLVNIGLGATISSDLWGWSKDVLMYIKPDTLRVTANGYVIITRRENIQKILSEFKAKYESMVDIYKKSNAYPMNGPIEIRVTGLDNPADTDIAGAVPPALSAARPVDAHPEWDVAIWLDNLTMPGTPDSLKFFRELEEWVFNHYSGDYATVRVEWSKGWGYSEKDAWDNETVIDTLIPDSLTQGITDGYDWRFAKATLDKYDPHYLYSSPLTMRLFKATL</sequence>
<protein>
    <submittedName>
        <fullName evidence="7">FAD-binding protein</fullName>
    </submittedName>
</protein>
<dbReference type="PROSITE" id="PS51387">
    <property type="entry name" value="FAD_PCMH"/>
    <property type="match status" value="1"/>
</dbReference>
<dbReference type="Gene3D" id="3.30.43.10">
    <property type="entry name" value="Uridine Diphospho-n-acetylenolpyruvylglucosamine Reductase, domain 2"/>
    <property type="match status" value="1"/>
</dbReference>
<dbReference type="Proteomes" id="UP000316142">
    <property type="component" value="Unassembled WGS sequence"/>
</dbReference>
<dbReference type="InterPro" id="IPR016164">
    <property type="entry name" value="FAD-linked_Oxase-like_C"/>
</dbReference>
<dbReference type="InterPro" id="IPR016171">
    <property type="entry name" value="Vanillyl_alc_oxidase_C-sub2"/>
</dbReference>
<name>A0ABY2Z933_9GAMM</name>
<dbReference type="PANTHER" id="PTHR43716:SF1">
    <property type="entry name" value="D-2-HYDROXYGLUTARATE DEHYDROGENASE, MITOCHONDRIAL"/>
    <property type="match status" value="1"/>
</dbReference>
<dbReference type="InterPro" id="IPR036318">
    <property type="entry name" value="FAD-bd_PCMH-like_sf"/>
</dbReference>
<keyword evidence="8" id="KW-1185">Reference proteome</keyword>
<dbReference type="InterPro" id="IPR015213">
    <property type="entry name" value="Cholesterol_OX_subst-bd"/>
</dbReference>
<dbReference type="PANTHER" id="PTHR43716">
    <property type="entry name" value="D-2-HYDROXYGLUTARATE DEHYDROGENASE, MITOCHONDRIAL"/>
    <property type="match status" value="1"/>
</dbReference>
<evidence type="ECO:0000256" key="1">
    <source>
        <dbReference type="ARBA" id="ARBA00001974"/>
    </source>
</evidence>
<keyword evidence="5" id="KW-0560">Oxidoreductase</keyword>
<evidence type="ECO:0000313" key="8">
    <source>
        <dbReference type="Proteomes" id="UP000316142"/>
    </source>
</evidence>
<organism evidence="7 8">
    <name type="scientific">Pantoea anthophila</name>
    <dbReference type="NCBI Taxonomy" id="470931"/>
    <lineage>
        <taxon>Bacteria</taxon>
        <taxon>Pseudomonadati</taxon>
        <taxon>Pseudomonadota</taxon>
        <taxon>Gammaproteobacteria</taxon>
        <taxon>Enterobacterales</taxon>
        <taxon>Erwiniaceae</taxon>
        <taxon>Pantoea</taxon>
    </lineage>
</organism>